<evidence type="ECO:0000256" key="1">
    <source>
        <dbReference type="ARBA" id="ARBA00004123"/>
    </source>
</evidence>
<dbReference type="GO" id="GO:0000122">
    <property type="term" value="P:negative regulation of transcription by RNA polymerase II"/>
    <property type="evidence" value="ECO:0007669"/>
    <property type="project" value="InterPro"/>
</dbReference>
<evidence type="ECO:0000313" key="10">
    <source>
        <dbReference type="EMBL" id="GIY50039.1"/>
    </source>
</evidence>
<dbReference type="EMBL" id="BPLQ01010336">
    <property type="protein sequence ID" value="GIY50039.1"/>
    <property type="molecule type" value="Genomic_DNA"/>
</dbReference>
<feature type="compositionally biased region" description="Basic residues" evidence="9">
    <location>
        <begin position="111"/>
        <end position="123"/>
    </location>
</feature>
<dbReference type="GO" id="GO:0004861">
    <property type="term" value="F:cyclin-dependent protein serine/threonine kinase inhibitor activity"/>
    <property type="evidence" value="ECO:0007669"/>
    <property type="project" value="InterPro"/>
</dbReference>
<dbReference type="PRINTS" id="PR02094">
    <property type="entry name" value="HEXIMFAMILY"/>
</dbReference>
<organism evidence="10 11">
    <name type="scientific">Caerostris darwini</name>
    <dbReference type="NCBI Taxonomy" id="1538125"/>
    <lineage>
        <taxon>Eukaryota</taxon>
        <taxon>Metazoa</taxon>
        <taxon>Ecdysozoa</taxon>
        <taxon>Arthropoda</taxon>
        <taxon>Chelicerata</taxon>
        <taxon>Arachnida</taxon>
        <taxon>Araneae</taxon>
        <taxon>Araneomorphae</taxon>
        <taxon>Entelegynae</taxon>
        <taxon>Araneoidea</taxon>
        <taxon>Araneidae</taxon>
        <taxon>Caerostris</taxon>
    </lineage>
</organism>
<feature type="coiled-coil region" evidence="8">
    <location>
        <begin position="238"/>
        <end position="299"/>
    </location>
</feature>
<dbReference type="PANTHER" id="PTHR13469:SF8">
    <property type="entry name" value="HEXIM P-TEFB COMPLEX SUBUNIT 1"/>
    <property type="match status" value="1"/>
</dbReference>
<evidence type="ECO:0000256" key="7">
    <source>
        <dbReference type="ARBA" id="ARBA00023242"/>
    </source>
</evidence>
<keyword evidence="11" id="KW-1185">Reference proteome</keyword>
<evidence type="ECO:0000256" key="5">
    <source>
        <dbReference type="ARBA" id="ARBA00023054"/>
    </source>
</evidence>
<name>A0AAV4TVY3_9ARAC</name>
<evidence type="ECO:0000256" key="6">
    <source>
        <dbReference type="ARBA" id="ARBA00023163"/>
    </source>
</evidence>
<proteinExistence type="inferred from homology"/>
<dbReference type="Gene3D" id="6.10.250.2910">
    <property type="match status" value="1"/>
</dbReference>
<evidence type="ECO:0000313" key="11">
    <source>
        <dbReference type="Proteomes" id="UP001054837"/>
    </source>
</evidence>
<keyword evidence="5 8" id="KW-0175">Coiled coil</keyword>
<feature type="compositionally biased region" description="Basic and acidic residues" evidence="9">
    <location>
        <begin position="134"/>
        <end position="143"/>
    </location>
</feature>
<dbReference type="Pfam" id="PF15313">
    <property type="entry name" value="HEXIM"/>
    <property type="match status" value="1"/>
</dbReference>
<reference evidence="10 11" key="1">
    <citation type="submission" date="2021-06" db="EMBL/GenBank/DDBJ databases">
        <title>Caerostris darwini draft genome.</title>
        <authorList>
            <person name="Kono N."/>
            <person name="Arakawa K."/>
        </authorList>
    </citation>
    <scope>NUCLEOTIDE SEQUENCE [LARGE SCALE GENOMIC DNA]</scope>
</reference>
<sequence length="318" mass="37738">MFTDFVPFVLSDVSSLDARGRKEEKEVYSELVMTEVEMVLPKDAFKCNSGMEDLQIQPSFREMVSRKTKLRKWPGKRRSCKKRSLKTYEKDKNISRCSSDSSTMKRNFDLKKRKNRKKKKYKPYSKMSWSEKQQVAERDSKRANRIREKLSASGCSLAPYNTTQFLMEDHNVQELDFSNFIVNHRQRDNSNSMDSSEEFYSCPEDEVDFLQREFVTTYENLHAERLMNMTQSELVQEYMYVEDQINDLEKTLEKAKSHNQSYITDSPPGLDHSAELEKIRVFREEIEKLTRENAMLEQRKELNLMHLSKIFHIYQTGK</sequence>
<accession>A0AAV4TVY3</accession>
<keyword evidence="7" id="KW-0539">Nucleus</keyword>
<evidence type="ECO:0000256" key="9">
    <source>
        <dbReference type="SAM" id="MobiDB-lite"/>
    </source>
</evidence>
<dbReference type="InterPro" id="IPR024872">
    <property type="entry name" value="HEXIM"/>
</dbReference>
<feature type="region of interest" description="Disordered" evidence="9">
    <location>
        <begin position="96"/>
        <end position="143"/>
    </location>
</feature>
<dbReference type="GO" id="GO:0005654">
    <property type="term" value="C:nucleoplasm"/>
    <property type="evidence" value="ECO:0007669"/>
    <property type="project" value="TreeGrafter"/>
</dbReference>
<evidence type="ECO:0000256" key="2">
    <source>
        <dbReference type="ARBA" id="ARBA00008409"/>
    </source>
</evidence>
<evidence type="ECO:0000256" key="3">
    <source>
        <dbReference type="ARBA" id="ARBA00022491"/>
    </source>
</evidence>
<gene>
    <name evidence="10" type="primary">Hexim1</name>
    <name evidence="10" type="ORF">CDAR_597461</name>
</gene>
<protein>
    <submittedName>
        <fullName evidence="10">Protein HEXIM1</fullName>
    </submittedName>
</protein>
<dbReference type="Proteomes" id="UP001054837">
    <property type="component" value="Unassembled WGS sequence"/>
</dbReference>
<dbReference type="PANTHER" id="PTHR13469">
    <property type="entry name" value="HEXAMETHYLENE BISACETAMIDE INDUCIBLE 1"/>
    <property type="match status" value="1"/>
</dbReference>
<comment type="subcellular location">
    <subcellularLocation>
        <location evidence="1">Nucleus</location>
    </subcellularLocation>
</comment>
<evidence type="ECO:0000256" key="8">
    <source>
        <dbReference type="SAM" id="Coils"/>
    </source>
</evidence>
<dbReference type="AlphaFoldDB" id="A0AAV4TVY3"/>
<evidence type="ECO:0000256" key="4">
    <source>
        <dbReference type="ARBA" id="ARBA00023015"/>
    </source>
</evidence>
<comment type="similarity">
    <text evidence="2">Belongs to the HEXIM family.</text>
</comment>
<comment type="caution">
    <text evidence="10">The sequence shown here is derived from an EMBL/GenBank/DDBJ whole genome shotgun (WGS) entry which is preliminary data.</text>
</comment>
<feature type="compositionally biased region" description="Polar residues" evidence="9">
    <location>
        <begin position="96"/>
        <end position="105"/>
    </location>
</feature>
<keyword evidence="3" id="KW-0678">Repressor</keyword>
<keyword evidence="6" id="KW-0804">Transcription</keyword>
<keyword evidence="4" id="KW-0805">Transcription regulation</keyword>
<dbReference type="GO" id="GO:0005737">
    <property type="term" value="C:cytoplasm"/>
    <property type="evidence" value="ECO:0007669"/>
    <property type="project" value="InterPro"/>
</dbReference>
<dbReference type="GO" id="GO:0097322">
    <property type="term" value="F:7SK snRNA binding"/>
    <property type="evidence" value="ECO:0007669"/>
    <property type="project" value="TreeGrafter"/>
</dbReference>